<dbReference type="Proteomes" id="UP000237271">
    <property type="component" value="Unassembled WGS sequence"/>
</dbReference>
<dbReference type="OrthoDB" id="124933at2759"/>
<reference evidence="1 2" key="1">
    <citation type="journal article" date="2017" name="Genome Biol. Evol.">
        <title>Phytophthora megakarya and P. palmivora, closely related causal agents of cacao black pod rot, underwent increases in genome sizes and gene numbers by different mechanisms.</title>
        <authorList>
            <person name="Ali S.S."/>
            <person name="Shao J."/>
            <person name="Lary D.J."/>
            <person name="Kronmiller B."/>
            <person name="Shen D."/>
            <person name="Strem M.D."/>
            <person name="Amoako-Attah I."/>
            <person name="Akrofi A.Y."/>
            <person name="Begoude B.A."/>
            <person name="Ten Hoopen G.M."/>
            <person name="Coulibaly K."/>
            <person name="Kebe B.I."/>
            <person name="Melnick R.L."/>
            <person name="Guiltinan M.J."/>
            <person name="Tyler B.M."/>
            <person name="Meinhardt L.W."/>
            <person name="Bailey B.A."/>
        </authorList>
    </citation>
    <scope>NUCLEOTIDE SEQUENCE [LARGE SCALE GENOMIC DNA]</scope>
    <source>
        <strain evidence="2">sbr112.9</strain>
    </source>
</reference>
<dbReference type="AlphaFoldDB" id="A0A2P4YMB4"/>
<protein>
    <submittedName>
        <fullName evidence="1">Pogo transposable element with KRAB domainlike</fullName>
    </submittedName>
</protein>
<sequence length="77" mass="8957">MLIAGNTGHKYDSWVIVKPRVVACYEKLQMETRTNIYAHGKGWWNAELSLKFLEHLFGDRCSTDDPVMLIWDDFSAH</sequence>
<evidence type="ECO:0000313" key="1">
    <source>
        <dbReference type="EMBL" id="POM78889.1"/>
    </source>
</evidence>
<organism evidence="1 2">
    <name type="scientific">Phytophthora palmivora</name>
    <dbReference type="NCBI Taxonomy" id="4796"/>
    <lineage>
        <taxon>Eukaryota</taxon>
        <taxon>Sar</taxon>
        <taxon>Stramenopiles</taxon>
        <taxon>Oomycota</taxon>
        <taxon>Peronosporomycetes</taxon>
        <taxon>Peronosporales</taxon>
        <taxon>Peronosporaceae</taxon>
        <taxon>Phytophthora</taxon>
    </lineage>
</organism>
<proteinExistence type="predicted"/>
<name>A0A2P4YMB4_9STRA</name>
<keyword evidence="2" id="KW-1185">Reference proteome</keyword>
<comment type="caution">
    <text evidence="1">The sequence shown here is derived from an EMBL/GenBank/DDBJ whole genome shotgun (WGS) entry which is preliminary data.</text>
</comment>
<accession>A0A2P4YMB4</accession>
<evidence type="ECO:0000313" key="2">
    <source>
        <dbReference type="Proteomes" id="UP000237271"/>
    </source>
</evidence>
<dbReference type="EMBL" id="NCKW01001883">
    <property type="protein sequence ID" value="POM78889.1"/>
    <property type="molecule type" value="Genomic_DNA"/>
</dbReference>
<gene>
    <name evidence="1" type="ORF">PHPALM_3530</name>
</gene>